<dbReference type="Proteomes" id="UP000283530">
    <property type="component" value="Unassembled WGS sequence"/>
</dbReference>
<dbReference type="Pfam" id="PF14380">
    <property type="entry name" value="WAK_assoc"/>
    <property type="match status" value="1"/>
</dbReference>
<dbReference type="InterPro" id="IPR000719">
    <property type="entry name" value="Prot_kinase_dom"/>
</dbReference>
<dbReference type="PROSITE" id="PS50011">
    <property type="entry name" value="PROTEIN_KINASE_DOM"/>
    <property type="match status" value="1"/>
</dbReference>
<reference evidence="8 9" key="1">
    <citation type="journal article" date="2019" name="Nat. Plants">
        <title>Stout camphor tree genome fills gaps in understanding of flowering plant genome evolution.</title>
        <authorList>
            <person name="Chaw S.M."/>
            <person name="Liu Y.C."/>
            <person name="Wu Y.W."/>
            <person name="Wang H.Y."/>
            <person name="Lin C.I."/>
            <person name="Wu C.S."/>
            <person name="Ke H.M."/>
            <person name="Chang L.Y."/>
            <person name="Hsu C.Y."/>
            <person name="Yang H.T."/>
            <person name="Sudianto E."/>
            <person name="Hsu M.H."/>
            <person name="Wu K.P."/>
            <person name="Wang L.N."/>
            <person name="Leebens-Mack J.H."/>
            <person name="Tsai I.J."/>
        </authorList>
    </citation>
    <scope>NUCLEOTIDE SEQUENCE [LARGE SCALE GENOMIC DNA]</scope>
    <source>
        <strain evidence="9">cv. Chaw 1501</strain>
        <tissue evidence="8">Young leaves</tissue>
    </source>
</reference>
<proteinExistence type="predicted"/>
<dbReference type="PANTHER" id="PTHR46008:SF2">
    <property type="entry name" value="LEAF RUST 10 DISEASE-RESISTANCE LOCUS RECEPTOR-LIKE PROTEIN KINASE-LIKE 1.4"/>
    <property type="match status" value="1"/>
</dbReference>
<evidence type="ECO:0000313" key="8">
    <source>
        <dbReference type="EMBL" id="RWR72238.1"/>
    </source>
</evidence>
<evidence type="ECO:0000256" key="5">
    <source>
        <dbReference type="ARBA" id="ARBA00023180"/>
    </source>
</evidence>
<evidence type="ECO:0000256" key="2">
    <source>
        <dbReference type="ARBA" id="ARBA00022729"/>
    </source>
</evidence>
<dbReference type="InterPro" id="IPR008271">
    <property type="entry name" value="Ser/Thr_kinase_AS"/>
</dbReference>
<keyword evidence="8" id="KW-0675">Receptor</keyword>
<feature type="signal peptide" evidence="6">
    <location>
        <begin position="1"/>
        <end position="23"/>
    </location>
</feature>
<comment type="subcellular location">
    <subcellularLocation>
        <location evidence="1">Membrane</location>
        <topology evidence="1">Single-pass membrane protein</topology>
    </subcellularLocation>
</comment>
<keyword evidence="5" id="KW-0325">Glycoprotein</keyword>
<sequence length="542" mass="59759">MHSHLLFASLFLIIFLTISLSQGDSNEGNQTCAPSKFDCGSFRSITYPFWVKDRPLNCSYPGFNLTCNNNSPEIKIGSKTYQVKAIDYGNQVVTLVDTDVIGKKCPPRASSSTLDFSLFAYTPNDNNLTIYSCPYQVQDPYLVVLPCLSNGSNYSYYKVDQSPSPIMHVPYMYGCAVSVFTILNSSVANLGENLTNFGDAMEEGFNVSWMVDSGKCRDCVFSGGNCSHNPNQPDQPLCDCSGEVYQGTCPLPSTSSVSAATGSCLITAAIAYLWYRKKRLTSSSSKLISRVSSDPSSKSELGHCHSILPTHVFSYKELEEATNNFDPSRELGKGGFGNWHSLPCSKGAHVDMQSIFLLSSLISMMLRTGVLLDGRSVAVKRLYEHNFGRVEQFRNEIEIISRLRHQNLVSLYGCTSRHSRELLLVYEFIPNGTIADHLHGERAKAGALTWPIRMSIAIETADALAYLHAVDIIHRDVKTNNILLDNNFQVKVADFGLSRLFPMDRTHVSTAPQGTPGYARLCGCQTYTASMLAYIIKAGSGH</sequence>
<evidence type="ECO:0000256" key="6">
    <source>
        <dbReference type="SAM" id="SignalP"/>
    </source>
</evidence>
<keyword evidence="8" id="KW-0808">Transferase</keyword>
<dbReference type="Pfam" id="PF07714">
    <property type="entry name" value="PK_Tyr_Ser-Thr"/>
    <property type="match status" value="1"/>
</dbReference>
<feature type="domain" description="Protein kinase" evidence="7">
    <location>
        <begin position="325"/>
        <end position="542"/>
    </location>
</feature>
<evidence type="ECO:0000313" key="9">
    <source>
        <dbReference type="Proteomes" id="UP000283530"/>
    </source>
</evidence>
<dbReference type="GO" id="GO:0005524">
    <property type="term" value="F:ATP binding"/>
    <property type="evidence" value="ECO:0007669"/>
    <property type="project" value="UniProtKB-KW"/>
</dbReference>
<dbReference type="Gene3D" id="1.10.510.10">
    <property type="entry name" value="Transferase(Phosphotransferase) domain 1"/>
    <property type="match status" value="1"/>
</dbReference>
<keyword evidence="2 6" id="KW-0732">Signal</keyword>
<dbReference type="PANTHER" id="PTHR46008">
    <property type="entry name" value="LEAF RUST 10 DISEASE-RESISTANCE LOCUS RECEPTOR-LIKE PROTEIN KINASE-LIKE 1.4"/>
    <property type="match status" value="1"/>
</dbReference>
<accession>A0A443N126</accession>
<evidence type="ECO:0000256" key="4">
    <source>
        <dbReference type="ARBA" id="ARBA00022840"/>
    </source>
</evidence>
<dbReference type="InterPro" id="IPR025287">
    <property type="entry name" value="WAK_GUB"/>
</dbReference>
<keyword evidence="9" id="KW-1185">Reference proteome</keyword>
<dbReference type="InterPro" id="IPR032872">
    <property type="entry name" value="WAK_assoc_C"/>
</dbReference>
<dbReference type="GO" id="GO:0030247">
    <property type="term" value="F:polysaccharide binding"/>
    <property type="evidence" value="ECO:0007669"/>
    <property type="project" value="InterPro"/>
</dbReference>
<evidence type="ECO:0000259" key="7">
    <source>
        <dbReference type="PROSITE" id="PS50011"/>
    </source>
</evidence>
<dbReference type="GO" id="GO:0016020">
    <property type="term" value="C:membrane"/>
    <property type="evidence" value="ECO:0007669"/>
    <property type="project" value="UniProtKB-SubCell"/>
</dbReference>
<organism evidence="8 9">
    <name type="scientific">Cinnamomum micranthum f. kanehirae</name>
    <dbReference type="NCBI Taxonomy" id="337451"/>
    <lineage>
        <taxon>Eukaryota</taxon>
        <taxon>Viridiplantae</taxon>
        <taxon>Streptophyta</taxon>
        <taxon>Embryophyta</taxon>
        <taxon>Tracheophyta</taxon>
        <taxon>Spermatophyta</taxon>
        <taxon>Magnoliopsida</taxon>
        <taxon>Magnoliidae</taxon>
        <taxon>Laurales</taxon>
        <taxon>Lauraceae</taxon>
        <taxon>Cinnamomum</taxon>
    </lineage>
</organism>
<dbReference type="Gene3D" id="3.30.200.20">
    <property type="entry name" value="Phosphorylase Kinase, domain 1"/>
    <property type="match status" value="1"/>
</dbReference>
<evidence type="ECO:0000256" key="1">
    <source>
        <dbReference type="ARBA" id="ARBA00004167"/>
    </source>
</evidence>
<dbReference type="STRING" id="337451.A0A443N126"/>
<keyword evidence="4" id="KW-0067">ATP-binding</keyword>
<dbReference type="OrthoDB" id="4062651at2759"/>
<dbReference type="SMART" id="SM00220">
    <property type="entry name" value="S_TKc"/>
    <property type="match status" value="1"/>
</dbReference>
<dbReference type="PROSITE" id="PS00108">
    <property type="entry name" value="PROTEIN_KINASE_ST"/>
    <property type="match status" value="1"/>
</dbReference>
<evidence type="ECO:0000256" key="3">
    <source>
        <dbReference type="ARBA" id="ARBA00022741"/>
    </source>
</evidence>
<dbReference type="InterPro" id="IPR011009">
    <property type="entry name" value="Kinase-like_dom_sf"/>
</dbReference>
<dbReference type="EMBL" id="QPKB01000001">
    <property type="protein sequence ID" value="RWR72238.1"/>
    <property type="molecule type" value="Genomic_DNA"/>
</dbReference>
<dbReference type="InterPro" id="IPR001245">
    <property type="entry name" value="Ser-Thr/Tyr_kinase_cat_dom"/>
</dbReference>
<dbReference type="GO" id="GO:0004672">
    <property type="term" value="F:protein kinase activity"/>
    <property type="evidence" value="ECO:0007669"/>
    <property type="project" value="InterPro"/>
</dbReference>
<dbReference type="Pfam" id="PF13947">
    <property type="entry name" value="GUB_WAK_bind"/>
    <property type="match status" value="1"/>
</dbReference>
<name>A0A443N126_9MAGN</name>
<protein>
    <submittedName>
        <fullName evidence="8">LEAF RUST 10 DISEASE-RESISTANCE LOCUS RECEPTOR-LIKE PROTEIN KINASE-like protein 1.2</fullName>
    </submittedName>
</protein>
<dbReference type="AlphaFoldDB" id="A0A443N126"/>
<comment type="caution">
    <text evidence="8">The sequence shown here is derived from an EMBL/GenBank/DDBJ whole genome shotgun (WGS) entry which is preliminary data.</text>
</comment>
<feature type="chain" id="PRO_5019101044" evidence="6">
    <location>
        <begin position="24"/>
        <end position="542"/>
    </location>
</feature>
<keyword evidence="8" id="KW-0418">Kinase</keyword>
<keyword evidence="3" id="KW-0547">Nucleotide-binding</keyword>
<dbReference type="SUPFAM" id="SSF56112">
    <property type="entry name" value="Protein kinase-like (PK-like)"/>
    <property type="match status" value="1"/>
</dbReference>
<gene>
    <name evidence="8" type="ORF">CKAN_00045000</name>
</gene>